<name>A0A812VZP1_SYMPI</name>
<evidence type="ECO:0008006" key="3">
    <source>
        <dbReference type="Google" id="ProtNLM"/>
    </source>
</evidence>
<organism evidence="1 2">
    <name type="scientific">Symbiodinium pilosum</name>
    <name type="common">Dinoflagellate</name>
    <dbReference type="NCBI Taxonomy" id="2952"/>
    <lineage>
        <taxon>Eukaryota</taxon>
        <taxon>Sar</taxon>
        <taxon>Alveolata</taxon>
        <taxon>Dinophyceae</taxon>
        <taxon>Suessiales</taxon>
        <taxon>Symbiodiniaceae</taxon>
        <taxon>Symbiodinium</taxon>
    </lineage>
</organism>
<evidence type="ECO:0000313" key="2">
    <source>
        <dbReference type="Proteomes" id="UP000649617"/>
    </source>
</evidence>
<sequence>MRRGHNHSHENSKRGRLYESGFKVCATQQVPEAFEFQHAAIQLIPGFMTRDGACTACTSAAGWLSVEGKSCRELPASGCSDEKVRGQPLGAELQVFVDEWGYRFGMLWMFGKHCRSSNEACCQCGGGLVTPTPFSYPNRRWTSHKKQQNMEVFGPAPDSNIVLKPEPRTADRYTVDSKCELAVHNLTIATVTVAADVVSYSSATLLFHKGSGLGSSPKGGKWPMARDGLGLKSIQQAQASFEYSGGAFAHGRELVAWLAIDKASGVLRYVDGAGGGVSVADDKFFGQDGAVCGVTAMQNNHKYDLGVVAVTIGEELHPLAPKPHKEQGVMKPWQPGEKVSSFRARILFLRVMGGTYNMDCDVSGASNQTHFTFDRVLSMGLLSGHPVLDITSEGEITVAPSPTLGSVFDAAPSTGSERKAITLACRVFGIFPDMSLAPAFWMYDYCQAFGDTLRQVTKAQMATLFACREGSCLVQAVAVVDAIATSEAQCRARCRADETCANYKFDAKCQRFDVQSDGQPVSVLAKVTNCTNEGTCMEVSDSKWFLAGTYCPLGRDVAKGGIVYLREHATTQDVFYLRGAQQGDGCGDGEWAILAPSARDFIDKALGIFELRGTKSECVPAASVHQAVQQCQRLVDDVFNPAKRGFDPLSECNSSWVLKFVEEQAVTTFWVLKLGEEDKEGQVALILDDPGSIYAEALWRQGAPTAWGAELPVANSSNKFIPTPYDIVTGQLTCPSRQLIEGGVGIHFQSEEEVLEPSDCEARCREESTCTFFWTGSQHGAATCRLFTGCDNLVREFSLEGSLKAMPRESSCAVADANKCWATTLRRSFLTMAFNPNGAADTVKAGTSLNLPPKPADPTSEGMVAWFKSENAGSLWASEVGDFVGRSVANSVYRRVEGGYGADRPVTYLYGGNGAKYDFGLVLKPTFTLCSVTRYVGGRRQRILQSRVNFLHGHWINRVGVAFYNGKWATKHDIQYNTEDWLVMCGTNGAQRVISDMSNSTNIATSQGNKLSKDEPLYINKGIDNDNSDFGVMEVLTWDRALSEDEMKVLETNEHLSRFHENNFYSFGEQDLSGVQDQTFQANLANGYTAEMTGWTHTRTYGHGFLRNQAGPATVVVKGLTASAKYLYELSMVSTLSSHAGQCKVSVNHGPESHARSGNWIVPRLSGVTTANPRGEITFEFQKIAHHVYISGIAIAAVTDAPSTPPKPSDPPAEGMVAWFKSENAGSLWPSEVGDFEGKSDENSVYRRVAGCYGADRPVTYLYGGSGARFNFGKVLKPTFTICSVSRYHGDKRLRILQSNKGLNLLHGHWSGKAGVAHYSKWVTKHNAETSDEDWVVMCGSNGAQRVYSGMANSTNIATAVGKQLTKDEPLYINKGFNDEVSEFGVMEVITWDRALSDEEMVASMDYLKWKLKAGAVLERSEHMSREYENNFAFYGDQNLNHVKDQTFNVNLANGYTAELSGWTHTRDHCHGFLRNEAGKATAMVKGLTAAATYLYELDLYSTKPDWVGQCKISVNHGPETRGRSSSWQVPRLSGVTKANPRGEIIFEFERISHHVYISGIHIAKVAQGSSLLQTSSETGSDKSGASAVSSGFYFMHLYQQCDAVLLLGGMGVQQCARPAYRALGSHLWQHKRPLPAVYDHGALLVASCWGERYRLFRLDRPTATERLQCVNGDWYNSLGKPGLTGLACEPCVQVGAAGYSTYDGRNEQELYFFNRMGLSIYTELGMVKDARFGSAYRGMKQVSLDWDIIPRNMRVCCGLWP</sequence>
<protein>
    <recommendedName>
        <fullName evidence="3">Apple domain-containing protein</fullName>
    </recommendedName>
</protein>
<dbReference type="OrthoDB" id="408087at2759"/>
<reference evidence="1" key="1">
    <citation type="submission" date="2021-02" db="EMBL/GenBank/DDBJ databases">
        <authorList>
            <person name="Dougan E. K."/>
            <person name="Rhodes N."/>
            <person name="Thang M."/>
            <person name="Chan C."/>
        </authorList>
    </citation>
    <scope>NUCLEOTIDE SEQUENCE</scope>
</reference>
<comment type="caution">
    <text evidence="1">The sequence shown here is derived from an EMBL/GenBank/DDBJ whole genome shotgun (WGS) entry which is preliminary data.</text>
</comment>
<dbReference type="EMBL" id="CAJNIZ010043637">
    <property type="protein sequence ID" value="CAE7664847.1"/>
    <property type="molecule type" value="Genomic_DNA"/>
</dbReference>
<gene>
    <name evidence="1" type="ORF">SPIL2461_LOCUS18154</name>
</gene>
<evidence type="ECO:0000313" key="1">
    <source>
        <dbReference type="EMBL" id="CAE7664847.1"/>
    </source>
</evidence>
<keyword evidence="2" id="KW-1185">Reference proteome</keyword>
<accession>A0A812VZP1</accession>
<dbReference type="Proteomes" id="UP000649617">
    <property type="component" value="Unassembled WGS sequence"/>
</dbReference>
<proteinExistence type="predicted"/>